<accession>A0ABS4XA73</accession>
<sequence length="163" mass="17918">MATALYSSTDDFLKANPDAAPWRPEVGLQPLITDAELVIVTVLQALPGYTPERRWLRHARVDLIEWFPHLPGQSGYNKHLRHLGGTLQAVTAHLGRDTGLWADGITGGRLDTGRMRPLPRNGPPLRAGRVRRNRVLRLALPLVPGPAPAPFVHAGRGCRWASP</sequence>
<proteinExistence type="predicted"/>
<dbReference type="EMBL" id="JAGIOF010000001">
    <property type="protein sequence ID" value="MBP2385364.1"/>
    <property type="molecule type" value="Genomic_DNA"/>
</dbReference>
<organism evidence="1 2">
    <name type="scientific">Paeniglutamicibacter kerguelensis</name>
    <dbReference type="NCBI Taxonomy" id="254788"/>
    <lineage>
        <taxon>Bacteria</taxon>
        <taxon>Bacillati</taxon>
        <taxon>Actinomycetota</taxon>
        <taxon>Actinomycetes</taxon>
        <taxon>Micrococcales</taxon>
        <taxon>Micrococcaceae</taxon>
        <taxon>Paeniglutamicibacter</taxon>
    </lineage>
</organism>
<dbReference type="RefSeq" id="WP_209996175.1">
    <property type="nucleotide sequence ID" value="NZ_JBHSKA010000001.1"/>
</dbReference>
<gene>
    <name evidence="1" type="ORF">JOF47_000875</name>
</gene>
<comment type="caution">
    <text evidence="1">The sequence shown here is derived from an EMBL/GenBank/DDBJ whole genome shotgun (WGS) entry which is preliminary data.</text>
</comment>
<protein>
    <submittedName>
        <fullName evidence="1">Uncharacterized protein</fullName>
    </submittedName>
</protein>
<evidence type="ECO:0000313" key="2">
    <source>
        <dbReference type="Proteomes" id="UP001296993"/>
    </source>
</evidence>
<keyword evidence="2" id="KW-1185">Reference proteome</keyword>
<reference evidence="1 2" key="1">
    <citation type="submission" date="2021-03" db="EMBL/GenBank/DDBJ databases">
        <title>Sequencing the genomes of 1000 actinobacteria strains.</title>
        <authorList>
            <person name="Klenk H.-P."/>
        </authorList>
    </citation>
    <scope>NUCLEOTIDE SEQUENCE [LARGE SCALE GENOMIC DNA]</scope>
    <source>
        <strain evidence="1 2">DSM 15797</strain>
    </source>
</reference>
<name>A0ABS4XA73_9MICC</name>
<evidence type="ECO:0000313" key="1">
    <source>
        <dbReference type="EMBL" id="MBP2385364.1"/>
    </source>
</evidence>
<dbReference type="Proteomes" id="UP001296993">
    <property type="component" value="Unassembled WGS sequence"/>
</dbReference>